<feature type="region of interest" description="Disordered" evidence="4">
    <location>
        <begin position="357"/>
        <end position="383"/>
    </location>
</feature>
<dbReference type="GO" id="GO:1990745">
    <property type="term" value="C:EARP complex"/>
    <property type="evidence" value="ECO:0000318"/>
    <property type="project" value="GO_Central"/>
</dbReference>
<feature type="region of interest" description="Disordered" evidence="4">
    <location>
        <begin position="183"/>
        <end position="209"/>
    </location>
</feature>
<dbReference type="GO" id="GO:0000149">
    <property type="term" value="F:SNARE binding"/>
    <property type="evidence" value="ECO:0000318"/>
    <property type="project" value="GO_Central"/>
</dbReference>
<keyword evidence="3" id="KW-0175">Coiled coil</keyword>
<dbReference type="PaxDb" id="3218-PP1S88_24V6.1"/>
<evidence type="ECO:0000256" key="2">
    <source>
        <dbReference type="ARBA" id="ARBA00022927"/>
    </source>
</evidence>
<dbReference type="InterPro" id="IPR019515">
    <property type="entry name" value="VPS54_N"/>
</dbReference>
<gene>
    <name evidence="6" type="ORF">PHYPA_029619</name>
</gene>
<name>A0A2K1IDX2_PHYPA</name>
<dbReference type="InParanoid" id="A0A2K1IDX2"/>
<dbReference type="EnsemblPlants" id="Pp3c25_5430V3.1">
    <property type="protein sequence ID" value="Pp3c25_5430V3.1"/>
    <property type="gene ID" value="Pp3c25_5430"/>
</dbReference>
<dbReference type="GO" id="GO:0015031">
    <property type="term" value="P:protein transport"/>
    <property type="evidence" value="ECO:0007669"/>
    <property type="project" value="UniProtKB-KW"/>
</dbReference>
<sequence length="494" mass="55155">MCSECLLLLEECPDLTAVQEVYQSIEVVNAYTLLDDATSLADKVQSFFAQNVVTETHDVLKHLLLEGEDAQTALKKSRFPYRDLCMQLPEEKFRPFLCKTLEVLFDLMCLYHTTMTWHRKTESAEIKFPAEDQAICSNGNHHHRRSGSHGDLSQIVKESRHVRTESHSGELFAIPMSPTSVHASRMLSRSGSRRRSFSDKSEMNENGTFASGDFDGKFLGESGISDNLAKREEIVSITVARALERGRKTVWELAARRVAAFLSNDAVFLTSPEQFLQSLDWVNKFILAGEAFCGTEAVSLRTKLTKQGEQYFGAYHCQNLEVLRMIVEKELWQPLSSLALKSVELAGLTGHGLSLAPTSVLGESPGAPQRPSSPSSGHGMTGFAEWLERGNPFAEKSQHRSAIPKVTDEDAVRINGIDKVGLGANDSVKVEEEEDNEDEDLLADFIDEDSQLPGRLYNNFQHSAMRSKRDQGSNEDKNLVLTNSSVNILRHMNR</sequence>
<proteinExistence type="predicted"/>
<evidence type="ECO:0000256" key="4">
    <source>
        <dbReference type="SAM" id="MobiDB-lite"/>
    </source>
</evidence>
<keyword evidence="1" id="KW-0813">Transport</keyword>
<evidence type="ECO:0000259" key="5">
    <source>
        <dbReference type="Pfam" id="PF10475"/>
    </source>
</evidence>
<reference evidence="7" key="3">
    <citation type="submission" date="2020-12" db="UniProtKB">
        <authorList>
            <consortium name="EnsemblPlants"/>
        </authorList>
    </citation>
    <scope>IDENTIFICATION</scope>
</reference>
<dbReference type="Gramene" id="Pp3c25_5430V3.1">
    <property type="protein sequence ID" value="Pp3c25_5430V3.1"/>
    <property type="gene ID" value="Pp3c25_5430"/>
</dbReference>
<dbReference type="GO" id="GO:0032456">
    <property type="term" value="P:endocytic recycling"/>
    <property type="evidence" value="ECO:0000318"/>
    <property type="project" value="GO_Central"/>
</dbReference>
<reference evidence="6 8" key="2">
    <citation type="journal article" date="2018" name="Plant J.">
        <title>The Physcomitrella patens chromosome-scale assembly reveals moss genome structure and evolution.</title>
        <authorList>
            <person name="Lang D."/>
            <person name="Ullrich K.K."/>
            <person name="Murat F."/>
            <person name="Fuchs J."/>
            <person name="Jenkins J."/>
            <person name="Haas F.B."/>
            <person name="Piednoel M."/>
            <person name="Gundlach H."/>
            <person name="Van Bel M."/>
            <person name="Meyberg R."/>
            <person name="Vives C."/>
            <person name="Morata J."/>
            <person name="Symeonidi A."/>
            <person name="Hiss M."/>
            <person name="Muchero W."/>
            <person name="Kamisugi Y."/>
            <person name="Saleh O."/>
            <person name="Blanc G."/>
            <person name="Decker E.L."/>
            <person name="van Gessel N."/>
            <person name="Grimwood J."/>
            <person name="Hayes R.D."/>
            <person name="Graham S.W."/>
            <person name="Gunter L.E."/>
            <person name="McDaniel S.F."/>
            <person name="Hoernstein S.N.W."/>
            <person name="Larsson A."/>
            <person name="Li F.W."/>
            <person name="Perroud P.F."/>
            <person name="Phillips J."/>
            <person name="Ranjan P."/>
            <person name="Rokshar D.S."/>
            <person name="Rothfels C.J."/>
            <person name="Schneider L."/>
            <person name="Shu S."/>
            <person name="Stevenson D.W."/>
            <person name="Thummler F."/>
            <person name="Tillich M."/>
            <person name="Villarreal Aguilar J.C."/>
            <person name="Widiez T."/>
            <person name="Wong G.K."/>
            <person name="Wymore A."/>
            <person name="Zhang Y."/>
            <person name="Zimmer A.D."/>
            <person name="Quatrano R.S."/>
            <person name="Mayer K.F.X."/>
            <person name="Goodstein D."/>
            <person name="Casacuberta J.M."/>
            <person name="Vandepoele K."/>
            <person name="Reski R."/>
            <person name="Cuming A.C."/>
            <person name="Tuskan G.A."/>
            <person name="Maumus F."/>
            <person name="Salse J."/>
            <person name="Schmutz J."/>
            <person name="Rensing S.A."/>
        </authorList>
    </citation>
    <scope>NUCLEOTIDE SEQUENCE [LARGE SCALE GENOMIC DNA]</scope>
    <source>
        <strain evidence="7 8">cv. Gransden 2004</strain>
    </source>
</reference>
<evidence type="ECO:0000313" key="8">
    <source>
        <dbReference type="Proteomes" id="UP000006727"/>
    </source>
</evidence>
<dbReference type="GO" id="GO:0042147">
    <property type="term" value="P:retrograde transport, endosome to Golgi"/>
    <property type="evidence" value="ECO:0007669"/>
    <property type="project" value="InterPro"/>
</dbReference>
<evidence type="ECO:0000256" key="1">
    <source>
        <dbReference type="ARBA" id="ARBA00022448"/>
    </source>
</evidence>
<dbReference type="AlphaFoldDB" id="A0A2K1IDX2"/>
<keyword evidence="2" id="KW-0653">Protein transport</keyword>
<feature type="domain" description="Vacuolar protein sorting-associated protein 54 N-terminal" evidence="5">
    <location>
        <begin position="26"/>
        <end position="117"/>
    </location>
</feature>
<evidence type="ECO:0000313" key="7">
    <source>
        <dbReference type="EnsemblPlants" id="Pp3c25_5430V3.1"/>
    </source>
</evidence>
<reference evidence="6 8" key="1">
    <citation type="journal article" date="2008" name="Science">
        <title>The Physcomitrella genome reveals evolutionary insights into the conquest of land by plants.</title>
        <authorList>
            <person name="Rensing S."/>
            <person name="Lang D."/>
            <person name="Zimmer A."/>
            <person name="Terry A."/>
            <person name="Salamov A."/>
            <person name="Shapiro H."/>
            <person name="Nishiyama T."/>
            <person name="Perroud P.-F."/>
            <person name="Lindquist E."/>
            <person name="Kamisugi Y."/>
            <person name="Tanahashi T."/>
            <person name="Sakakibara K."/>
            <person name="Fujita T."/>
            <person name="Oishi K."/>
            <person name="Shin-I T."/>
            <person name="Kuroki Y."/>
            <person name="Toyoda A."/>
            <person name="Suzuki Y."/>
            <person name="Hashimoto A."/>
            <person name="Yamaguchi K."/>
            <person name="Sugano A."/>
            <person name="Kohara Y."/>
            <person name="Fujiyama A."/>
            <person name="Anterola A."/>
            <person name="Aoki S."/>
            <person name="Ashton N."/>
            <person name="Barbazuk W.B."/>
            <person name="Barker E."/>
            <person name="Bennetzen J."/>
            <person name="Bezanilla M."/>
            <person name="Blankenship R."/>
            <person name="Cho S.H."/>
            <person name="Dutcher S."/>
            <person name="Estelle M."/>
            <person name="Fawcett J.A."/>
            <person name="Gundlach H."/>
            <person name="Hanada K."/>
            <person name="Heyl A."/>
            <person name="Hicks K.A."/>
            <person name="Hugh J."/>
            <person name="Lohr M."/>
            <person name="Mayer K."/>
            <person name="Melkozernov A."/>
            <person name="Murata T."/>
            <person name="Nelson D."/>
            <person name="Pils B."/>
            <person name="Prigge M."/>
            <person name="Reiss B."/>
            <person name="Renner T."/>
            <person name="Rombauts S."/>
            <person name="Rushton P."/>
            <person name="Sanderfoot A."/>
            <person name="Schween G."/>
            <person name="Shiu S.-H."/>
            <person name="Stueber K."/>
            <person name="Theodoulou F.L."/>
            <person name="Tu H."/>
            <person name="Van de Peer Y."/>
            <person name="Verrier P.J."/>
            <person name="Waters E."/>
            <person name="Wood A."/>
            <person name="Yang L."/>
            <person name="Cove D."/>
            <person name="Cuming A."/>
            <person name="Hasebe M."/>
            <person name="Lucas S."/>
            <person name="Mishler D.B."/>
            <person name="Reski R."/>
            <person name="Grigoriev I."/>
            <person name="Quatrano R.S."/>
            <person name="Boore J.L."/>
        </authorList>
    </citation>
    <scope>NUCLEOTIDE SEQUENCE [LARGE SCALE GENOMIC DNA]</scope>
    <source>
        <strain evidence="7 8">cv. Gransden 2004</strain>
    </source>
</reference>
<evidence type="ECO:0000256" key="3">
    <source>
        <dbReference type="ARBA" id="ARBA00023054"/>
    </source>
</evidence>
<dbReference type="Proteomes" id="UP000006727">
    <property type="component" value="Chromosome 25"/>
</dbReference>
<dbReference type="PANTHER" id="PTHR13258">
    <property type="entry name" value="SYNDETIN"/>
    <property type="match status" value="1"/>
</dbReference>
<dbReference type="InterPro" id="IPR040047">
    <property type="entry name" value="VPS50"/>
</dbReference>
<protein>
    <recommendedName>
        <fullName evidence="5">Vacuolar protein sorting-associated protein 54 N-terminal domain-containing protein</fullName>
    </recommendedName>
</protein>
<dbReference type="Pfam" id="PF10475">
    <property type="entry name" value="Vps54_N"/>
    <property type="match status" value="1"/>
</dbReference>
<organism evidence="6">
    <name type="scientific">Physcomitrium patens</name>
    <name type="common">Spreading-leaved earth moss</name>
    <name type="synonym">Physcomitrella patens</name>
    <dbReference type="NCBI Taxonomy" id="3218"/>
    <lineage>
        <taxon>Eukaryota</taxon>
        <taxon>Viridiplantae</taxon>
        <taxon>Streptophyta</taxon>
        <taxon>Embryophyta</taxon>
        <taxon>Bryophyta</taxon>
        <taxon>Bryophytina</taxon>
        <taxon>Bryopsida</taxon>
        <taxon>Funariidae</taxon>
        <taxon>Funariales</taxon>
        <taxon>Funariaceae</taxon>
        <taxon>Physcomitrium</taxon>
    </lineage>
</organism>
<dbReference type="PANTHER" id="PTHR13258:SF0">
    <property type="entry name" value="SYNDETIN"/>
    <property type="match status" value="1"/>
</dbReference>
<accession>A0A2K1IDX2</accession>
<keyword evidence="8" id="KW-1185">Reference proteome</keyword>
<dbReference type="EMBL" id="ABEU02000025">
    <property type="protein sequence ID" value="PNR27467.1"/>
    <property type="molecule type" value="Genomic_DNA"/>
</dbReference>
<dbReference type="GO" id="GO:0005829">
    <property type="term" value="C:cytosol"/>
    <property type="evidence" value="ECO:0007669"/>
    <property type="project" value="GOC"/>
</dbReference>
<evidence type="ECO:0000313" key="6">
    <source>
        <dbReference type="EMBL" id="PNR27467.1"/>
    </source>
</evidence>
<dbReference type="STRING" id="3218.A0A2K1IDX2"/>